<protein>
    <submittedName>
        <fullName evidence="2">Secreted protein</fullName>
    </submittedName>
</protein>
<evidence type="ECO:0000313" key="2">
    <source>
        <dbReference type="WBParaSite" id="Hba_08922"/>
    </source>
</evidence>
<accession>A0A1I7WUU4</accession>
<reference evidence="2" key="1">
    <citation type="submission" date="2016-11" db="UniProtKB">
        <authorList>
            <consortium name="WormBaseParasite"/>
        </authorList>
    </citation>
    <scope>IDENTIFICATION</scope>
</reference>
<organism evidence="1 2">
    <name type="scientific">Heterorhabditis bacteriophora</name>
    <name type="common">Entomopathogenic nematode worm</name>
    <dbReference type="NCBI Taxonomy" id="37862"/>
    <lineage>
        <taxon>Eukaryota</taxon>
        <taxon>Metazoa</taxon>
        <taxon>Ecdysozoa</taxon>
        <taxon>Nematoda</taxon>
        <taxon>Chromadorea</taxon>
        <taxon>Rhabditida</taxon>
        <taxon>Rhabditina</taxon>
        <taxon>Rhabditomorpha</taxon>
        <taxon>Strongyloidea</taxon>
        <taxon>Heterorhabditidae</taxon>
        <taxon>Heterorhabditis</taxon>
    </lineage>
</organism>
<dbReference type="WBParaSite" id="Hba_08922">
    <property type="protein sequence ID" value="Hba_08922"/>
    <property type="gene ID" value="Hba_08922"/>
</dbReference>
<name>A0A1I7WUU4_HETBA</name>
<sequence length="85" mass="9987">MYVSLFIKINLVPLVFFQINISYYMHAHILASLRRVTDLLPLTIHWNFDSLMHCFTSVWNGIRRSDTRTAIVKHAQNYGNDGWGF</sequence>
<dbReference type="AlphaFoldDB" id="A0A1I7WUU4"/>
<evidence type="ECO:0000313" key="1">
    <source>
        <dbReference type="Proteomes" id="UP000095283"/>
    </source>
</evidence>
<keyword evidence="1" id="KW-1185">Reference proteome</keyword>
<dbReference type="Proteomes" id="UP000095283">
    <property type="component" value="Unplaced"/>
</dbReference>
<proteinExistence type="predicted"/>